<organism evidence="1 2">
    <name type="scientific">Nocardioides islandensis</name>
    <dbReference type="NCBI Taxonomy" id="433663"/>
    <lineage>
        <taxon>Bacteria</taxon>
        <taxon>Bacillati</taxon>
        <taxon>Actinomycetota</taxon>
        <taxon>Actinomycetes</taxon>
        <taxon>Propionibacteriales</taxon>
        <taxon>Nocardioidaceae</taxon>
        <taxon>Nocardioides</taxon>
    </lineage>
</organism>
<accession>A0A930YMS8</accession>
<dbReference type="EMBL" id="JADKPN010000020">
    <property type="protein sequence ID" value="MBF4765945.1"/>
    <property type="molecule type" value="Genomic_DNA"/>
</dbReference>
<dbReference type="Proteomes" id="UP000640489">
    <property type="component" value="Unassembled WGS sequence"/>
</dbReference>
<protein>
    <submittedName>
        <fullName evidence="1">Uncharacterized protein</fullName>
    </submittedName>
</protein>
<dbReference type="AlphaFoldDB" id="A0A930YMS8"/>
<reference evidence="1" key="1">
    <citation type="submission" date="2020-11" db="EMBL/GenBank/DDBJ databases">
        <title>Nocardioides sp. nov., isolated from Soil of Cynanchum wilfordii Hemsley rhizosphere.</title>
        <authorList>
            <person name="Lee J.-S."/>
            <person name="Suh M.K."/>
            <person name="Kim J.-S."/>
        </authorList>
    </citation>
    <scope>NUCLEOTIDE SEQUENCE</scope>
    <source>
        <strain evidence="1">KCTC 19275</strain>
    </source>
</reference>
<gene>
    <name evidence="1" type="ORF">ISU07_22650</name>
</gene>
<dbReference type="RefSeq" id="WP_194709125.1">
    <property type="nucleotide sequence ID" value="NZ_JADKPN010000020.1"/>
</dbReference>
<proteinExistence type="predicted"/>
<sequence>MSARMVTYRVKDGRGEENAAYVRDVMADLEARAVEGVVYRVYLLEDGVTFLHLAHEEGDGGALQVSEAFQRFTATLVEDRCADQPVLQPVTLVGSYGA</sequence>
<comment type="caution">
    <text evidence="1">The sequence shown here is derived from an EMBL/GenBank/DDBJ whole genome shotgun (WGS) entry which is preliminary data.</text>
</comment>
<evidence type="ECO:0000313" key="2">
    <source>
        <dbReference type="Proteomes" id="UP000640489"/>
    </source>
</evidence>
<evidence type="ECO:0000313" key="1">
    <source>
        <dbReference type="EMBL" id="MBF4765945.1"/>
    </source>
</evidence>
<name>A0A930YMS8_9ACTN</name>
<keyword evidence="2" id="KW-1185">Reference proteome</keyword>